<dbReference type="Proteomes" id="UP000225277">
    <property type="component" value="Unassembled WGS sequence"/>
</dbReference>
<dbReference type="OrthoDB" id="3643796at2759"/>
<feature type="chain" id="PRO_5013602125" evidence="1">
    <location>
        <begin position="19"/>
        <end position="121"/>
    </location>
</feature>
<name>A0A2D3UWR3_9PEZI</name>
<keyword evidence="3" id="KW-1185">Reference proteome</keyword>
<evidence type="ECO:0000313" key="3">
    <source>
        <dbReference type="Proteomes" id="UP000225277"/>
    </source>
</evidence>
<keyword evidence="1" id="KW-0732">Signal</keyword>
<dbReference type="AlphaFoldDB" id="A0A2D3UWR3"/>
<dbReference type="EMBL" id="FJUY01000001">
    <property type="protein sequence ID" value="CZT14514.1"/>
    <property type="molecule type" value="Genomic_DNA"/>
</dbReference>
<feature type="signal peptide" evidence="1">
    <location>
        <begin position="1"/>
        <end position="18"/>
    </location>
</feature>
<evidence type="ECO:0000313" key="2">
    <source>
        <dbReference type="EMBL" id="CZT14514.1"/>
    </source>
</evidence>
<evidence type="ECO:0000256" key="1">
    <source>
        <dbReference type="SAM" id="SignalP"/>
    </source>
</evidence>
<organism evidence="2 3">
    <name type="scientific">Ramularia collo-cygni</name>
    <dbReference type="NCBI Taxonomy" id="112498"/>
    <lineage>
        <taxon>Eukaryota</taxon>
        <taxon>Fungi</taxon>
        <taxon>Dikarya</taxon>
        <taxon>Ascomycota</taxon>
        <taxon>Pezizomycotina</taxon>
        <taxon>Dothideomycetes</taxon>
        <taxon>Dothideomycetidae</taxon>
        <taxon>Mycosphaerellales</taxon>
        <taxon>Mycosphaerellaceae</taxon>
        <taxon>Ramularia</taxon>
    </lineage>
</organism>
<protein>
    <submittedName>
        <fullName evidence="2">Uncharacterized protein</fullName>
    </submittedName>
</protein>
<proteinExistence type="predicted"/>
<dbReference type="GeneID" id="35595875"/>
<accession>A0A2D3UWR3</accession>
<gene>
    <name evidence="2" type="ORF">RCC_00491</name>
</gene>
<dbReference type="RefSeq" id="XP_023621411.1">
    <property type="nucleotide sequence ID" value="XM_023765643.1"/>
</dbReference>
<sequence>MQFIIPTILLSTIALAAPTPIQPTNTATCSLKYAVMKGTWTVNIGRPYLDGTGCAFVKKSLRKGGMSISSAPGFKCEDDGEGMTRLEFTTVLSTKKQNAALEIAYPMIPFVQNGICDPYLV</sequence>
<reference evidence="2 3" key="1">
    <citation type="submission" date="2016-03" db="EMBL/GenBank/DDBJ databases">
        <authorList>
            <person name="Ploux O."/>
        </authorList>
    </citation>
    <scope>NUCLEOTIDE SEQUENCE [LARGE SCALE GENOMIC DNA]</scope>
    <source>
        <strain evidence="2 3">URUG2</strain>
    </source>
</reference>